<comment type="function">
    <text evidence="5">Negative regulator of class I heat shock genes (grpE-dnaK-dnaJ and groELS operons). Prevents heat-shock induction of these operons.</text>
</comment>
<evidence type="ECO:0000313" key="7">
    <source>
        <dbReference type="EMBL" id="MCW6036353.1"/>
    </source>
</evidence>
<dbReference type="EMBL" id="JAIHOM010000034">
    <property type="protein sequence ID" value="MCW6036353.1"/>
    <property type="molecule type" value="Genomic_DNA"/>
</dbReference>
<dbReference type="RefSeq" id="WP_321161014.1">
    <property type="nucleotide sequence ID" value="NZ_JAIHOM010000034.1"/>
</dbReference>
<dbReference type="NCBIfam" id="TIGR00331">
    <property type="entry name" value="hrcA"/>
    <property type="match status" value="1"/>
</dbReference>
<protein>
    <recommendedName>
        <fullName evidence="5">Heat-inducible transcription repressor HrcA</fullName>
    </recommendedName>
</protein>
<dbReference type="Gene3D" id="3.30.450.40">
    <property type="match status" value="1"/>
</dbReference>
<keyword evidence="8" id="KW-1185">Reference proteome</keyword>
<keyword evidence="3 5" id="KW-0346">Stress response</keyword>
<dbReference type="PANTHER" id="PTHR34824:SF1">
    <property type="entry name" value="HEAT-INDUCIBLE TRANSCRIPTION REPRESSOR HRCA"/>
    <property type="match status" value="1"/>
</dbReference>
<dbReference type="InterPro" id="IPR021153">
    <property type="entry name" value="HrcA_C"/>
</dbReference>
<dbReference type="Pfam" id="PF01628">
    <property type="entry name" value="HrcA"/>
    <property type="match status" value="1"/>
</dbReference>
<feature type="domain" description="Heat-inducible transcription repressor HrcA C-terminal" evidence="6">
    <location>
        <begin position="110"/>
        <end position="343"/>
    </location>
</feature>
<evidence type="ECO:0000256" key="2">
    <source>
        <dbReference type="ARBA" id="ARBA00023015"/>
    </source>
</evidence>
<dbReference type="InterPro" id="IPR036390">
    <property type="entry name" value="WH_DNA-bd_sf"/>
</dbReference>
<reference evidence="7 8" key="1">
    <citation type="submission" date="2021-08" db="EMBL/GenBank/DDBJ databases">
        <title>Draft genome sequence of Spirulina subsalsa with high tolerance to salinity and hype-accumulation of phycocyanin.</title>
        <authorList>
            <person name="Pei H."/>
            <person name="Jiang L."/>
        </authorList>
    </citation>
    <scope>NUCLEOTIDE SEQUENCE [LARGE SCALE GENOMIC DNA]</scope>
    <source>
        <strain evidence="7 8">FACHB-351</strain>
    </source>
</reference>
<dbReference type="PANTHER" id="PTHR34824">
    <property type="entry name" value="HEAT-INDUCIBLE TRANSCRIPTION REPRESSOR HRCA"/>
    <property type="match status" value="1"/>
</dbReference>
<evidence type="ECO:0000256" key="5">
    <source>
        <dbReference type="HAMAP-Rule" id="MF_00081"/>
    </source>
</evidence>
<name>A0ABT3L4C5_9CYAN</name>
<accession>A0ABT3L4C5</accession>
<evidence type="ECO:0000256" key="1">
    <source>
        <dbReference type="ARBA" id="ARBA00022491"/>
    </source>
</evidence>
<evidence type="ECO:0000313" key="8">
    <source>
        <dbReference type="Proteomes" id="UP001526426"/>
    </source>
</evidence>
<keyword evidence="2 5" id="KW-0805">Transcription regulation</keyword>
<dbReference type="Proteomes" id="UP001526426">
    <property type="component" value="Unassembled WGS sequence"/>
</dbReference>
<dbReference type="Gene3D" id="1.10.10.10">
    <property type="entry name" value="Winged helix-like DNA-binding domain superfamily/Winged helix DNA-binding domain"/>
    <property type="match status" value="1"/>
</dbReference>
<dbReference type="HAMAP" id="MF_00081">
    <property type="entry name" value="HrcA"/>
    <property type="match status" value="1"/>
</dbReference>
<comment type="caution">
    <text evidence="7">The sequence shown here is derived from an EMBL/GenBank/DDBJ whole genome shotgun (WGS) entry which is preliminary data.</text>
</comment>
<organism evidence="7 8">
    <name type="scientific">Spirulina subsalsa FACHB-351</name>
    <dbReference type="NCBI Taxonomy" id="234711"/>
    <lineage>
        <taxon>Bacteria</taxon>
        <taxon>Bacillati</taxon>
        <taxon>Cyanobacteriota</taxon>
        <taxon>Cyanophyceae</taxon>
        <taxon>Spirulinales</taxon>
        <taxon>Spirulinaceae</taxon>
        <taxon>Spirulina</taxon>
    </lineage>
</organism>
<gene>
    <name evidence="5 7" type="primary">hrcA</name>
    <name evidence="7" type="ORF">K4A83_08725</name>
</gene>
<dbReference type="InterPro" id="IPR029016">
    <property type="entry name" value="GAF-like_dom_sf"/>
</dbReference>
<dbReference type="SUPFAM" id="SSF46785">
    <property type="entry name" value="Winged helix' DNA-binding domain"/>
    <property type="match status" value="1"/>
</dbReference>
<dbReference type="SUPFAM" id="SSF55781">
    <property type="entry name" value="GAF domain-like"/>
    <property type="match status" value="1"/>
</dbReference>
<dbReference type="InterPro" id="IPR023120">
    <property type="entry name" value="WHTH_transcript_rep_HrcA_IDD"/>
</dbReference>
<keyword evidence="1 5" id="KW-0678">Repressor</keyword>
<dbReference type="Gene3D" id="3.30.390.60">
    <property type="entry name" value="Heat-inducible transcription repressor hrca homolog, domain 3"/>
    <property type="match status" value="1"/>
</dbReference>
<keyword evidence="4 5" id="KW-0804">Transcription</keyword>
<dbReference type="InterPro" id="IPR036388">
    <property type="entry name" value="WH-like_DNA-bd_sf"/>
</dbReference>
<dbReference type="InterPro" id="IPR002571">
    <property type="entry name" value="HrcA"/>
</dbReference>
<evidence type="ECO:0000256" key="4">
    <source>
        <dbReference type="ARBA" id="ARBA00023163"/>
    </source>
</evidence>
<evidence type="ECO:0000259" key="6">
    <source>
        <dbReference type="Pfam" id="PF01628"/>
    </source>
</evidence>
<sequence>MSPQLKLSDRHQHILWATIRHYIATAEPVGSRTIAQEYGLQVSSATIRNAMGRLEKAGLLYQPHTSAGRIPSDSGYRIYVDNLMSLDESWNNHLLNLYHQKLNWEAYNIETLLKRAAQILASLSGHIALITLPQNSQNQLRHLQLIPVNEKQVMLLVVTDGYYTQSLLIDLPQRDYNSDNREDLESELELLSNFLNSKLKGKSLATLNHLNWGELDQEFKKYTEFMQDILKVLARENQSTDCTPIVIRGISEALRQPEFSEVQQVQMLLHLLEEEQEQLFPLIFEYPDLDEKSPRVSVRIGSENPLEPLTICTVISANYKQGDIPVGSIGLIGPTRMLYENAITLVEAAAYSLSEALS</sequence>
<dbReference type="PIRSF" id="PIRSF005485">
    <property type="entry name" value="HrcA"/>
    <property type="match status" value="1"/>
</dbReference>
<evidence type="ECO:0000256" key="3">
    <source>
        <dbReference type="ARBA" id="ARBA00023016"/>
    </source>
</evidence>
<proteinExistence type="inferred from homology"/>
<comment type="similarity">
    <text evidence="5">Belongs to the HrcA family.</text>
</comment>